<dbReference type="AlphaFoldDB" id="A0A919J994"/>
<evidence type="ECO:0000313" key="9">
    <source>
        <dbReference type="EMBL" id="GIE16115.1"/>
    </source>
</evidence>
<evidence type="ECO:0000256" key="2">
    <source>
        <dbReference type="ARBA" id="ARBA00007362"/>
    </source>
</evidence>
<dbReference type="InterPro" id="IPR000620">
    <property type="entry name" value="EamA_dom"/>
</dbReference>
<feature type="transmembrane region" description="Helical" evidence="7">
    <location>
        <begin position="180"/>
        <end position="197"/>
    </location>
</feature>
<comment type="subcellular location">
    <subcellularLocation>
        <location evidence="1">Membrane</location>
        <topology evidence="1">Multi-pass membrane protein</topology>
    </subcellularLocation>
</comment>
<feature type="domain" description="EamA" evidence="8">
    <location>
        <begin position="9"/>
        <end position="136"/>
    </location>
</feature>
<protein>
    <submittedName>
        <fullName evidence="9">Membrane protein</fullName>
    </submittedName>
</protein>
<keyword evidence="10" id="KW-1185">Reference proteome</keyword>
<gene>
    <name evidence="9" type="ORF">Afe05nite_79550</name>
</gene>
<dbReference type="InterPro" id="IPR050638">
    <property type="entry name" value="AA-Vitamin_Transporters"/>
</dbReference>
<dbReference type="SUPFAM" id="SSF103481">
    <property type="entry name" value="Multidrug resistance efflux transporter EmrE"/>
    <property type="match status" value="2"/>
</dbReference>
<evidence type="ECO:0000256" key="3">
    <source>
        <dbReference type="ARBA" id="ARBA00022692"/>
    </source>
</evidence>
<feature type="transmembrane region" description="Helical" evidence="7">
    <location>
        <begin position="264"/>
        <end position="281"/>
    </location>
</feature>
<feature type="transmembrane region" description="Helical" evidence="7">
    <location>
        <begin position="240"/>
        <end position="258"/>
    </location>
</feature>
<keyword evidence="5 7" id="KW-0472">Membrane</keyword>
<feature type="transmembrane region" description="Helical" evidence="7">
    <location>
        <begin position="209"/>
        <end position="228"/>
    </location>
</feature>
<evidence type="ECO:0000256" key="5">
    <source>
        <dbReference type="ARBA" id="ARBA00023136"/>
    </source>
</evidence>
<evidence type="ECO:0000256" key="6">
    <source>
        <dbReference type="SAM" id="MobiDB-lite"/>
    </source>
</evidence>
<feature type="transmembrane region" description="Helical" evidence="7">
    <location>
        <begin position="37"/>
        <end position="53"/>
    </location>
</feature>
<keyword evidence="3 7" id="KW-0812">Transmembrane</keyword>
<dbReference type="InterPro" id="IPR037185">
    <property type="entry name" value="EmrE-like"/>
</dbReference>
<dbReference type="PANTHER" id="PTHR32322:SF2">
    <property type="entry name" value="EAMA DOMAIN-CONTAINING PROTEIN"/>
    <property type="match status" value="1"/>
</dbReference>
<dbReference type="Proteomes" id="UP000598174">
    <property type="component" value="Unassembled WGS sequence"/>
</dbReference>
<sequence>MNRLPALAGAAGMVFVGASVAVSGALADAPVLTVQCLRYTLAALLLLGFARLSRRALIRPRGTEWLWLSGVVLTGMFVFNLALVFGARHAEPAVLGVAVACVPVLLAVAGPLLEGRPVAARLVLAAGVVTAGAALVQGFGRSDAIGLIWAVVTFAGEAGFTLLAVPVLGRHGPLGVSVHATWLAAALFGLAGLAVEGPRAVTRLRVDDLVAGGYLAVGVTALAFVLWYTCVERLGSGRAGLLTGLAPIAAAATGVVLGGPTPALLVWLGVGVVTAGMTLGLRPARPGGRSGQVGRVAAEDERGDVQPVHAAVDAA</sequence>
<keyword evidence="4 7" id="KW-1133">Transmembrane helix</keyword>
<evidence type="ECO:0000256" key="1">
    <source>
        <dbReference type="ARBA" id="ARBA00004141"/>
    </source>
</evidence>
<feature type="transmembrane region" description="Helical" evidence="7">
    <location>
        <begin position="93"/>
        <end position="113"/>
    </location>
</feature>
<dbReference type="EMBL" id="BOMM01000078">
    <property type="protein sequence ID" value="GIE16115.1"/>
    <property type="molecule type" value="Genomic_DNA"/>
</dbReference>
<evidence type="ECO:0000313" key="10">
    <source>
        <dbReference type="Proteomes" id="UP000598174"/>
    </source>
</evidence>
<feature type="region of interest" description="Disordered" evidence="6">
    <location>
        <begin position="286"/>
        <end position="306"/>
    </location>
</feature>
<name>A0A919J994_9ACTN</name>
<proteinExistence type="inferred from homology"/>
<feature type="transmembrane region" description="Helical" evidence="7">
    <location>
        <begin position="146"/>
        <end position="168"/>
    </location>
</feature>
<feature type="domain" description="EamA" evidence="8">
    <location>
        <begin position="145"/>
        <end position="279"/>
    </location>
</feature>
<comment type="caution">
    <text evidence="9">The sequence shown here is derived from an EMBL/GenBank/DDBJ whole genome shotgun (WGS) entry which is preliminary data.</text>
</comment>
<dbReference type="PANTHER" id="PTHR32322">
    <property type="entry name" value="INNER MEMBRANE TRANSPORTER"/>
    <property type="match status" value="1"/>
</dbReference>
<evidence type="ECO:0000256" key="4">
    <source>
        <dbReference type="ARBA" id="ARBA00022989"/>
    </source>
</evidence>
<reference evidence="9" key="1">
    <citation type="submission" date="2021-01" db="EMBL/GenBank/DDBJ databases">
        <title>Whole genome shotgun sequence of Actinoplanes ferrugineus NBRC 15555.</title>
        <authorList>
            <person name="Komaki H."/>
            <person name="Tamura T."/>
        </authorList>
    </citation>
    <scope>NUCLEOTIDE SEQUENCE</scope>
    <source>
        <strain evidence="9">NBRC 15555</strain>
    </source>
</reference>
<dbReference type="Pfam" id="PF00892">
    <property type="entry name" value="EamA"/>
    <property type="match status" value="2"/>
</dbReference>
<dbReference type="GO" id="GO:0016020">
    <property type="term" value="C:membrane"/>
    <property type="evidence" value="ECO:0007669"/>
    <property type="project" value="UniProtKB-SubCell"/>
</dbReference>
<accession>A0A919J994</accession>
<feature type="transmembrane region" description="Helical" evidence="7">
    <location>
        <begin position="120"/>
        <end position="140"/>
    </location>
</feature>
<evidence type="ECO:0000259" key="8">
    <source>
        <dbReference type="Pfam" id="PF00892"/>
    </source>
</evidence>
<feature type="transmembrane region" description="Helical" evidence="7">
    <location>
        <begin position="65"/>
        <end position="87"/>
    </location>
</feature>
<evidence type="ECO:0000256" key="7">
    <source>
        <dbReference type="SAM" id="Phobius"/>
    </source>
</evidence>
<organism evidence="9 10">
    <name type="scientific">Paractinoplanes ferrugineus</name>
    <dbReference type="NCBI Taxonomy" id="113564"/>
    <lineage>
        <taxon>Bacteria</taxon>
        <taxon>Bacillati</taxon>
        <taxon>Actinomycetota</taxon>
        <taxon>Actinomycetes</taxon>
        <taxon>Micromonosporales</taxon>
        <taxon>Micromonosporaceae</taxon>
        <taxon>Paractinoplanes</taxon>
    </lineage>
</organism>
<comment type="similarity">
    <text evidence="2">Belongs to the EamA transporter family.</text>
</comment>